<comment type="caution">
    <text evidence="2">The sequence shown here is derived from an EMBL/GenBank/DDBJ whole genome shotgun (WGS) entry which is preliminary data.</text>
</comment>
<evidence type="ECO:0000313" key="2">
    <source>
        <dbReference type="EMBL" id="MBO8431483.1"/>
    </source>
</evidence>
<gene>
    <name evidence="2" type="ORF">IAC76_08860</name>
</gene>
<evidence type="ECO:0000313" key="3">
    <source>
        <dbReference type="Proteomes" id="UP000823632"/>
    </source>
</evidence>
<keyword evidence="1" id="KW-0732">Signal</keyword>
<evidence type="ECO:0008006" key="4">
    <source>
        <dbReference type="Google" id="ProtNLM"/>
    </source>
</evidence>
<dbReference type="AlphaFoldDB" id="A0A9D9H1K0"/>
<sequence>MKKILVSVFAALLFFGVLSANAFWWTKQEETIALVPTMKCPSQAQNRIWVGTFQLAWNELMDNFTKGPVKFEGYKSPLVKELNSQSFKAAYISPDSYYSKFGETSPELSAEIEQAIKEKFNETSDVLDAIDWTKDEGKYVAYAMLKKDFKFIKAFSKLESDKFGSNRTKVEYFGINKDSEADLDNTLSVLFYNAKNDFAVVIRTEGKDLVYLYRTDDDKTFDKYYSDMMIKKAQYEGSYEFSSKDELKVPNLDLYKEQEFNQLTHKRIKGTNIEIDKALETVQFKMNNEGVKLKSEAIIAMKTCALFPQENKPRKFYFDDTFVMFLQEYDQQVPYFAMRVNDVETLNKTAKK</sequence>
<reference evidence="2" key="1">
    <citation type="submission" date="2020-10" db="EMBL/GenBank/DDBJ databases">
        <authorList>
            <person name="Gilroy R."/>
        </authorList>
    </citation>
    <scope>NUCLEOTIDE SEQUENCE</scope>
    <source>
        <strain evidence="2">10192</strain>
    </source>
</reference>
<name>A0A9D9H1K0_9BACT</name>
<accession>A0A9D9H1K0</accession>
<feature type="chain" id="PRO_5038417330" description="DUF4340 domain-containing protein" evidence="1">
    <location>
        <begin position="23"/>
        <end position="352"/>
    </location>
</feature>
<proteinExistence type="predicted"/>
<reference evidence="2" key="2">
    <citation type="journal article" date="2021" name="PeerJ">
        <title>Extensive microbial diversity within the chicken gut microbiome revealed by metagenomics and culture.</title>
        <authorList>
            <person name="Gilroy R."/>
            <person name="Ravi A."/>
            <person name="Getino M."/>
            <person name="Pursley I."/>
            <person name="Horton D.L."/>
            <person name="Alikhan N.F."/>
            <person name="Baker D."/>
            <person name="Gharbi K."/>
            <person name="Hall N."/>
            <person name="Watson M."/>
            <person name="Adriaenssens E.M."/>
            <person name="Foster-Nyarko E."/>
            <person name="Jarju S."/>
            <person name="Secka A."/>
            <person name="Antonio M."/>
            <person name="Oren A."/>
            <person name="Chaudhuri R.R."/>
            <person name="La Ragione R."/>
            <person name="Hildebrand F."/>
            <person name="Pallen M.J."/>
        </authorList>
    </citation>
    <scope>NUCLEOTIDE SEQUENCE</scope>
    <source>
        <strain evidence="2">10192</strain>
    </source>
</reference>
<protein>
    <recommendedName>
        <fullName evidence="4">DUF4340 domain-containing protein</fullName>
    </recommendedName>
</protein>
<feature type="signal peptide" evidence="1">
    <location>
        <begin position="1"/>
        <end position="22"/>
    </location>
</feature>
<evidence type="ECO:0000256" key="1">
    <source>
        <dbReference type="SAM" id="SignalP"/>
    </source>
</evidence>
<organism evidence="2 3">
    <name type="scientific">Candidatus Scatousia excrementipullorum</name>
    <dbReference type="NCBI Taxonomy" id="2840936"/>
    <lineage>
        <taxon>Bacteria</taxon>
        <taxon>Candidatus Scatousia</taxon>
    </lineage>
</organism>
<dbReference type="Proteomes" id="UP000823632">
    <property type="component" value="Unassembled WGS sequence"/>
</dbReference>
<dbReference type="EMBL" id="JADIND010000198">
    <property type="protein sequence ID" value="MBO8431483.1"/>
    <property type="molecule type" value="Genomic_DNA"/>
</dbReference>